<reference evidence="2" key="1">
    <citation type="journal article" date="2019" name="Int. J. Syst. Evol. Microbiol.">
        <title>The Global Catalogue of Microorganisms (GCM) 10K type strain sequencing project: providing services to taxonomists for standard genome sequencing and annotation.</title>
        <authorList>
            <consortium name="The Broad Institute Genomics Platform"/>
            <consortium name="The Broad Institute Genome Sequencing Center for Infectious Disease"/>
            <person name="Wu L."/>
            <person name="Ma J."/>
        </authorList>
    </citation>
    <scope>NUCLEOTIDE SEQUENCE [LARGE SCALE GENOMIC DNA]</scope>
    <source>
        <strain evidence="2">JCM 17925</strain>
    </source>
</reference>
<keyword evidence="2" id="KW-1185">Reference proteome</keyword>
<organism evidence="1 2">
    <name type="scientific">Nibrella viscosa</name>
    <dbReference type="NCBI Taxonomy" id="1084524"/>
    <lineage>
        <taxon>Bacteria</taxon>
        <taxon>Pseudomonadati</taxon>
        <taxon>Bacteroidota</taxon>
        <taxon>Cytophagia</taxon>
        <taxon>Cytophagales</taxon>
        <taxon>Spirosomataceae</taxon>
        <taxon>Nibrella</taxon>
    </lineage>
</organism>
<proteinExistence type="predicted"/>
<protein>
    <submittedName>
        <fullName evidence="1">Uncharacterized protein</fullName>
    </submittedName>
</protein>
<dbReference type="Proteomes" id="UP001500936">
    <property type="component" value="Unassembled WGS sequence"/>
</dbReference>
<dbReference type="EMBL" id="BAABHB010000015">
    <property type="protein sequence ID" value="GAA4417456.1"/>
    <property type="molecule type" value="Genomic_DNA"/>
</dbReference>
<comment type="caution">
    <text evidence="1">The sequence shown here is derived from an EMBL/GenBank/DDBJ whole genome shotgun (WGS) entry which is preliminary data.</text>
</comment>
<gene>
    <name evidence="1" type="ORF">GCM10023187_49870</name>
</gene>
<evidence type="ECO:0000313" key="2">
    <source>
        <dbReference type="Proteomes" id="UP001500936"/>
    </source>
</evidence>
<sequence>MNVTTDRIVGVMLAIMTAGMVDDLFLGVAMMTHGVAIIAVMTTDRVAIDRVTIDRVTTDRVTTDHAPAGRSAHASAARITITVTTDRVTTDRVTTDRALADRVVAMIIVVAATAPGLIGKTVLADRVTIDHTKTAHVSAMTGGATVSVGRTVRASTAMVDRVAIDHAKIARALATIDETMTGAVSAPKTGGDMIAGTRMIAPALTGMTAGKVVTGSAVLTDHVMTDHVVTDRVTTDRVTTDRVTTDRVTTDRVTTDRVTTDRVTTDRVTTDHGAAGMKSVRSVEVITAGKVRRIGLIVGKTAGVRMTVAVKITARSSRTKVANGG</sequence>
<accession>A0ABP8KW69</accession>
<evidence type="ECO:0000313" key="1">
    <source>
        <dbReference type="EMBL" id="GAA4417456.1"/>
    </source>
</evidence>
<name>A0ABP8KW69_9BACT</name>